<evidence type="ECO:0000256" key="3">
    <source>
        <dbReference type="SAM" id="Phobius"/>
    </source>
</evidence>
<gene>
    <name evidence="5" type="ORF">B0T18DRAFT_99489</name>
</gene>
<protein>
    <recommendedName>
        <fullName evidence="4">FHA domain-containing protein</fullName>
    </recommendedName>
</protein>
<dbReference type="EMBL" id="JAUKUD010000003">
    <property type="protein sequence ID" value="KAK0749194.1"/>
    <property type="molecule type" value="Genomic_DNA"/>
</dbReference>
<dbReference type="PANTHER" id="PTHR15715:SF46">
    <property type="entry name" value="TO VACUOLE TARGETING VPS64, PUTATIVE (AFU_ORTHOLOGUE AFUA_2G02420)-RELATED"/>
    <property type="match status" value="1"/>
</dbReference>
<feature type="domain" description="FHA" evidence="4">
    <location>
        <begin position="190"/>
        <end position="247"/>
    </location>
</feature>
<dbReference type="PANTHER" id="PTHR15715">
    <property type="entry name" value="CENTROSOMAL PROTEIN OF 170 KDA"/>
    <property type="match status" value="1"/>
</dbReference>
<dbReference type="CDD" id="cd22679">
    <property type="entry name" value="FHA_SLMAP"/>
    <property type="match status" value="1"/>
</dbReference>
<feature type="coiled-coil region" evidence="1">
    <location>
        <begin position="603"/>
        <end position="637"/>
    </location>
</feature>
<dbReference type="AlphaFoldDB" id="A0AA40F112"/>
<feature type="compositionally biased region" description="Basic and acidic residues" evidence="2">
    <location>
        <begin position="671"/>
        <end position="681"/>
    </location>
</feature>
<evidence type="ECO:0000259" key="4">
    <source>
        <dbReference type="PROSITE" id="PS50006"/>
    </source>
</evidence>
<accession>A0AA40F112</accession>
<keyword evidence="3" id="KW-1133">Transmembrane helix</keyword>
<feature type="compositionally biased region" description="Basic and acidic residues" evidence="2">
    <location>
        <begin position="646"/>
        <end position="659"/>
    </location>
</feature>
<reference evidence="5" key="1">
    <citation type="submission" date="2023-06" db="EMBL/GenBank/DDBJ databases">
        <title>Genome-scale phylogeny and comparative genomics of the fungal order Sordariales.</title>
        <authorList>
            <consortium name="Lawrence Berkeley National Laboratory"/>
            <person name="Hensen N."/>
            <person name="Bonometti L."/>
            <person name="Westerberg I."/>
            <person name="Brannstrom I.O."/>
            <person name="Guillou S."/>
            <person name="Cros-Aarteil S."/>
            <person name="Calhoun S."/>
            <person name="Haridas S."/>
            <person name="Kuo A."/>
            <person name="Mondo S."/>
            <person name="Pangilinan J."/>
            <person name="Riley R."/>
            <person name="LaButti K."/>
            <person name="Andreopoulos B."/>
            <person name="Lipzen A."/>
            <person name="Chen C."/>
            <person name="Yanf M."/>
            <person name="Daum C."/>
            <person name="Ng V."/>
            <person name="Clum A."/>
            <person name="Steindorff A."/>
            <person name="Ohm R."/>
            <person name="Martin F."/>
            <person name="Silar P."/>
            <person name="Natvig D."/>
            <person name="Lalanne C."/>
            <person name="Gautier V."/>
            <person name="Ament-velasquez S.L."/>
            <person name="Kruys A."/>
            <person name="Hutchinson M.I."/>
            <person name="Powell A.J."/>
            <person name="Barry K."/>
            <person name="Miller A.N."/>
            <person name="Grigoriev I.V."/>
            <person name="Debuchy R."/>
            <person name="Gladieux P."/>
            <person name="Thoren M.H."/>
            <person name="Johannesson H."/>
        </authorList>
    </citation>
    <scope>NUCLEOTIDE SEQUENCE</scope>
    <source>
        <strain evidence="5">SMH3187-1</strain>
    </source>
</reference>
<name>A0AA40F112_9PEZI</name>
<dbReference type="GO" id="GO:0005737">
    <property type="term" value="C:cytoplasm"/>
    <property type="evidence" value="ECO:0007669"/>
    <property type="project" value="TreeGrafter"/>
</dbReference>
<organism evidence="5 6">
    <name type="scientific">Schizothecium vesticola</name>
    <dbReference type="NCBI Taxonomy" id="314040"/>
    <lineage>
        <taxon>Eukaryota</taxon>
        <taxon>Fungi</taxon>
        <taxon>Dikarya</taxon>
        <taxon>Ascomycota</taxon>
        <taxon>Pezizomycotina</taxon>
        <taxon>Sordariomycetes</taxon>
        <taxon>Sordariomycetidae</taxon>
        <taxon>Sordariales</taxon>
        <taxon>Schizotheciaceae</taxon>
        <taxon>Schizothecium</taxon>
    </lineage>
</organism>
<feature type="region of interest" description="Disordered" evidence="2">
    <location>
        <begin position="1"/>
        <end position="161"/>
    </location>
</feature>
<keyword evidence="3" id="KW-0812">Transmembrane</keyword>
<sequence length="760" mass="82718">MTAVANPPNFSNLNRPGWISGGQTLNSMSADDQRGNNMFNRKTIQRTNSSSSVSSTSSNSSTSTVISNAQSNGSAMLANGDLSGYANGTQKRPPQTKRWPNGKAEGAAEFNRPTPNRPPVSNGTNGGSALHQPPSQASLAQQNQMMAQNGTSRPAQEGMAPGRQPVLSLLSLNGSFDRKTISVPFSPDTLRIGRQTNAKTVPTPVNGFFDSKVLSRQHAEVWADSSGKIWIRDVKSSNGTFVNGTRLSPENRESEPHELQSQDHLELGIDIVSEDQKTVVHHKVAAKVEHAGYANPSNNLMEMNFGELDPSNGALLMPAPGAPPRGRTGSQASMGANGRMPPANGMVPANGAGQQRQFWMNPITTEHIVKKLHTEMRAARLQNQDLTRTSQFISALLSKDDVKNMDKPEAPDPPKALTNGNVSFRSDGNKTRFSEPPAPPPSQPLPEKPDAARSAASDMPSLKRGATERPKAQAANTSPIRPDNSLNQIMQLTEALNTTRRELDSHSVRVRELEELLNKEREARVLAEELMLKMEETSHAQTNGTLVIPLANGHHSELDRAFDPPVERPLTPEPSIPSSSPQSTSPPQTDKIEAMAVAFQARIDTMNTEMMSLREQLEAFRQRAEKAELERDTDRKTLAEMVQQIRQRDENDKLAAERKSRSRSKRGVRSPSREERVEETAAHANGSAVEPVTQHDGSTEAPTLSRANTIKPTSTALATAPQDPAIIQTLPYASMITVVLLGMGLMAYLNGWQPQSRVDR</sequence>
<dbReference type="FunFam" id="2.60.200.20:FF:000127">
    <property type="entry name" value="Uncharacterized protein C3H7.13"/>
    <property type="match status" value="1"/>
</dbReference>
<evidence type="ECO:0000256" key="2">
    <source>
        <dbReference type="SAM" id="MobiDB-lite"/>
    </source>
</evidence>
<evidence type="ECO:0000313" key="6">
    <source>
        <dbReference type="Proteomes" id="UP001172155"/>
    </source>
</evidence>
<dbReference type="Pfam" id="PF00498">
    <property type="entry name" value="FHA"/>
    <property type="match status" value="1"/>
</dbReference>
<dbReference type="InterPro" id="IPR051176">
    <property type="entry name" value="Cent_Immune-Sig_Mod"/>
</dbReference>
<feature type="region of interest" description="Disordered" evidence="2">
    <location>
        <begin position="403"/>
        <end position="487"/>
    </location>
</feature>
<feature type="region of interest" description="Disordered" evidence="2">
    <location>
        <begin position="556"/>
        <end position="589"/>
    </location>
</feature>
<dbReference type="PROSITE" id="PS50006">
    <property type="entry name" value="FHA_DOMAIN"/>
    <property type="match status" value="1"/>
</dbReference>
<dbReference type="Proteomes" id="UP001172155">
    <property type="component" value="Unassembled WGS sequence"/>
</dbReference>
<keyword evidence="6" id="KW-1185">Reference proteome</keyword>
<feature type="transmembrane region" description="Helical" evidence="3">
    <location>
        <begin position="730"/>
        <end position="750"/>
    </location>
</feature>
<evidence type="ECO:0000313" key="5">
    <source>
        <dbReference type="EMBL" id="KAK0749194.1"/>
    </source>
</evidence>
<dbReference type="InterPro" id="IPR008984">
    <property type="entry name" value="SMAD_FHA_dom_sf"/>
</dbReference>
<feature type="compositionally biased region" description="Low complexity" evidence="2">
    <location>
        <begin position="576"/>
        <end position="589"/>
    </location>
</feature>
<dbReference type="SMART" id="SM00240">
    <property type="entry name" value="FHA"/>
    <property type="match status" value="1"/>
</dbReference>
<dbReference type="Gene3D" id="2.60.200.20">
    <property type="match status" value="1"/>
</dbReference>
<keyword evidence="3" id="KW-0472">Membrane</keyword>
<dbReference type="InterPro" id="IPR000253">
    <property type="entry name" value="FHA_dom"/>
</dbReference>
<keyword evidence="1" id="KW-0175">Coiled coil</keyword>
<evidence type="ECO:0000256" key="1">
    <source>
        <dbReference type="SAM" id="Coils"/>
    </source>
</evidence>
<feature type="compositionally biased region" description="Polar residues" evidence="2">
    <location>
        <begin position="474"/>
        <end position="487"/>
    </location>
</feature>
<feature type="region of interest" description="Disordered" evidence="2">
    <location>
        <begin position="644"/>
        <end position="708"/>
    </location>
</feature>
<proteinExistence type="predicted"/>
<feature type="compositionally biased region" description="Polar residues" evidence="2">
    <location>
        <begin position="21"/>
        <end position="46"/>
    </location>
</feature>
<feature type="compositionally biased region" description="Low complexity" evidence="2">
    <location>
        <begin position="47"/>
        <end position="65"/>
    </location>
</feature>
<dbReference type="SUPFAM" id="SSF49879">
    <property type="entry name" value="SMAD/FHA domain"/>
    <property type="match status" value="1"/>
</dbReference>
<feature type="coiled-coil region" evidence="1">
    <location>
        <begin position="496"/>
        <end position="533"/>
    </location>
</feature>
<feature type="compositionally biased region" description="Polar residues" evidence="2">
    <location>
        <begin position="133"/>
        <end position="154"/>
    </location>
</feature>
<feature type="compositionally biased region" description="Basic and acidic residues" evidence="2">
    <location>
        <begin position="556"/>
        <end position="566"/>
    </location>
</feature>
<feature type="compositionally biased region" description="Pro residues" evidence="2">
    <location>
        <begin position="436"/>
        <end position="446"/>
    </location>
</feature>
<feature type="compositionally biased region" description="Basic and acidic residues" evidence="2">
    <location>
        <begin position="403"/>
        <end position="412"/>
    </location>
</feature>
<comment type="caution">
    <text evidence="5">The sequence shown here is derived from an EMBL/GenBank/DDBJ whole genome shotgun (WGS) entry which is preliminary data.</text>
</comment>